<dbReference type="InterPro" id="IPR047040">
    <property type="entry name" value="FlhF__GTPase_dom"/>
</dbReference>
<evidence type="ECO:0000256" key="10">
    <source>
        <dbReference type="ARBA" id="ARBA00023136"/>
    </source>
</evidence>
<dbReference type="GO" id="GO:0015031">
    <property type="term" value="P:protein transport"/>
    <property type="evidence" value="ECO:0007669"/>
    <property type="project" value="UniProtKB-KW"/>
</dbReference>
<dbReference type="CDD" id="cd17873">
    <property type="entry name" value="FlhF"/>
    <property type="match status" value="1"/>
</dbReference>
<evidence type="ECO:0000313" key="17">
    <source>
        <dbReference type="EMBL" id="KOO46596.1"/>
    </source>
</evidence>
<dbReference type="GO" id="GO:0005886">
    <property type="term" value="C:plasma membrane"/>
    <property type="evidence" value="ECO:0007669"/>
    <property type="project" value="UniProtKB-SubCell"/>
</dbReference>
<comment type="caution">
    <text evidence="17">The sequence shown here is derived from an EMBL/GenBank/DDBJ whole genome shotgun (WGS) entry which is preliminary data.</text>
</comment>
<evidence type="ECO:0000256" key="12">
    <source>
        <dbReference type="ARBA" id="ARBA00025337"/>
    </source>
</evidence>
<dbReference type="Pfam" id="PF00448">
    <property type="entry name" value="SRP54"/>
    <property type="match status" value="1"/>
</dbReference>
<dbReference type="GO" id="GO:0006614">
    <property type="term" value="P:SRP-dependent cotranslational protein targeting to membrane"/>
    <property type="evidence" value="ECO:0007669"/>
    <property type="project" value="UniProtKB-UniRule"/>
</dbReference>
<comment type="function">
    <text evidence="12">Necessary for flagellar biosynthesis. May be involved in translocation of the flagellum.</text>
</comment>
<evidence type="ECO:0000259" key="15">
    <source>
        <dbReference type="SMART" id="SM00382"/>
    </source>
</evidence>
<evidence type="ECO:0000256" key="11">
    <source>
        <dbReference type="ARBA" id="ARBA00023225"/>
    </source>
</evidence>
<dbReference type="GO" id="GO:0003924">
    <property type="term" value="F:GTPase activity"/>
    <property type="evidence" value="ECO:0007669"/>
    <property type="project" value="UniProtKB-UniRule"/>
</dbReference>
<evidence type="ECO:0000313" key="18">
    <source>
        <dbReference type="Proteomes" id="UP000037558"/>
    </source>
</evidence>
<keyword evidence="6" id="KW-0547">Nucleotide-binding</keyword>
<evidence type="ECO:0000256" key="6">
    <source>
        <dbReference type="ARBA" id="ARBA00022741"/>
    </source>
</evidence>
<gene>
    <name evidence="17" type="ORF">AMD01_12320</name>
</gene>
<dbReference type="PANTHER" id="PTHR43134">
    <property type="entry name" value="SIGNAL RECOGNITION PARTICLE RECEPTOR SUBUNIT ALPHA"/>
    <property type="match status" value="1"/>
</dbReference>
<protein>
    <recommendedName>
        <fullName evidence="3 13">Flagellar biosynthesis protein FlhF</fullName>
    </recommendedName>
</protein>
<dbReference type="Gene3D" id="1.20.120.1380">
    <property type="entry name" value="Flagellar FlhF biosynthesis protein, N domain"/>
    <property type="match status" value="1"/>
</dbReference>
<keyword evidence="7" id="KW-1005">Bacterial flagellum biogenesis</keyword>
<dbReference type="InterPro" id="IPR020006">
    <property type="entry name" value="FlhF"/>
</dbReference>
<evidence type="ECO:0000256" key="2">
    <source>
        <dbReference type="ARBA" id="ARBA00008531"/>
    </source>
</evidence>
<evidence type="ECO:0000256" key="14">
    <source>
        <dbReference type="SAM" id="Coils"/>
    </source>
</evidence>
<organism evidence="17 18">
    <name type="scientific">Priestia koreensis</name>
    <dbReference type="NCBI Taxonomy" id="284581"/>
    <lineage>
        <taxon>Bacteria</taxon>
        <taxon>Bacillati</taxon>
        <taxon>Bacillota</taxon>
        <taxon>Bacilli</taxon>
        <taxon>Bacillales</taxon>
        <taxon>Bacillaceae</taxon>
        <taxon>Priestia</taxon>
    </lineage>
</organism>
<evidence type="ECO:0000256" key="9">
    <source>
        <dbReference type="ARBA" id="ARBA00023134"/>
    </source>
</evidence>
<evidence type="ECO:0000256" key="1">
    <source>
        <dbReference type="ARBA" id="ARBA00004413"/>
    </source>
</evidence>
<name>A0A0M0L6A0_9BACI</name>
<comment type="subcellular location">
    <subcellularLocation>
        <location evidence="1">Cell membrane</location>
        <topology evidence="1">Peripheral membrane protein</topology>
        <orientation evidence="1">Cytoplasmic side</orientation>
    </subcellularLocation>
</comment>
<evidence type="ECO:0000256" key="8">
    <source>
        <dbReference type="ARBA" id="ARBA00022927"/>
    </source>
</evidence>
<dbReference type="AlphaFoldDB" id="A0A0M0L6A0"/>
<dbReference type="PANTHER" id="PTHR43134:SF3">
    <property type="entry name" value="FLAGELLAR BIOSYNTHESIS PROTEIN FLHF"/>
    <property type="match status" value="1"/>
</dbReference>
<evidence type="ECO:0000256" key="7">
    <source>
        <dbReference type="ARBA" id="ARBA00022795"/>
    </source>
</evidence>
<keyword evidence="5" id="KW-1003">Cell membrane</keyword>
<dbReference type="FunFam" id="3.40.50.300:FF:000695">
    <property type="entry name" value="Flagellar biosynthesis regulator FlhF"/>
    <property type="match status" value="1"/>
</dbReference>
<proteinExistence type="inferred from homology"/>
<evidence type="ECO:0000256" key="3">
    <source>
        <dbReference type="ARBA" id="ARBA00014919"/>
    </source>
</evidence>
<dbReference type="InterPro" id="IPR000897">
    <property type="entry name" value="SRP54_GTPase_dom"/>
</dbReference>
<keyword evidence="8" id="KW-0653">Protein transport</keyword>
<dbReference type="InterPro" id="IPR003593">
    <property type="entry name" value="AAA+_ATPase"/>
</dbReference>
<dbReference type="EMBL" id="LILC01000013">
    <property type="protein sequence ID" value="KOO46596.1"/>
    <property type="molecule type" value="Genomic_DNA"/>
</dbReference>
<evidence type="ECO:0000256" key="13">
    <source>
        <dbReference type="NCBIfam" id="TIGR03499"/>
    </source>
</evidence>
<dbReference type="STRING" id="284581.AMD01_12320"/>
<feature type="domain" description="SRP54-type proteins GTP-binding" evidence="16">
    <location>
        <begin position="170"/>
        <end position="361"/>
    </location>
</feature>
<keyword evidence="9" id="KW-0342">GTP-binding</keyword>
<dbReference type="InterPro" id="IPR027417">
    <property type="entry name" value="P-loop_NTPase"/>
</dbReference>
<keyword evidence="10" id="KW-0472">Membrane</keyword>
<dbReference type="GO" id="GO:0005047">
    <property type="term" value="F:signal recognition particle binding"/>
    <property type="evidence" value="ECO:0007669"/>
    <property type="project" value="TreeGrafter"/>
</dbReference>
<feature type="coiled-coil region" evidence="14">
    <location>
        <begin position="83"/>
        <end position="110"/>
    </location>
</feature>
<dbReference type="GO" id="GO:0044781">
    <property type="term" value="P:bacterial-type flagellum organization"/>
    <property type="evidence" value="ECO:0007669"/>
    <property type="project" value="UniProtKB-UniRule"/>
</dbReference>
<evidence type="ECO:0000256" key="4">
    <source>
        <dbReference type="ARBA" id="ARBA00022448"/>
    </source>
</evidence>
<dbReference type="RefSeq" id="WP_053401689.1">
    <property type="nucleotide sequence ID" value="NZ_LILC01000013.1"/>
</dbReference>
<dbReference type="GO" id="GO:0005525">
    <property type="term" value="F:GTP binding"/>
    <property type="evidence" value="ECO:0007669"/>
    <property type="project" value="UniProtKB-UniRule"/>
</dbReference>
<dbReference type="SMART" id="SM00382">
    <property type="entry name" value="AAA"/>
    <property type="match status" value="1"/>
</dbReference>
<comment type="similarity">
    <text evidence="2">Belongs to the GTP-binding SRP family.</text>
</comment>
<keyword evidence="18" id="KW-1185">Reference proteome</keyword>
<keyword evidence="11" id="KW-1006">Bacterial flagellum protein export</keyword>
<feature type="domain" description="AAA+ ATPase" evidence="15">
    <location>
        <begin position="169"/>
        <end position="338"/>
    </location>
</feature>
<dbReference type="OrthoDB" id="9778554at2"/>
<keyword evidence="4" id="KW-0813">Transport</keyword>
<sequence length="366" mass="41666">MKIKRYVAPSMPEAMRLIRNELGSQAVILNSKPLRMGGILGLFAKKQVEVVAGVDVTPAFQKKEAMKAEVTPSPMTEAVTSDELGIMKQLDELKRKREAEEAERSKSSRATPALQHLLQSLREHEVAASVLQHLENDLAETNPSEVYQKANEWIQQKIAPYVEERRLFPKKYIMLVGPTGVGKTTTLAKIASKYVIEHQKKIAFITTDTYRIGAVEQLRTYAYILNVPVEVCYNRDDFKEAIRKFQDYDYVFIDTAGRNFKEEKYIDQLKEIVHYENEVEKVLVLALTARYRDMVRVYKQFQTIGVDSIILTKSEETDILGAALNFTFHHQQPLAYITNGQNVPDDIFAPSASYIAKTLLGEERDA</sequence>
<evidence type="ECO:0000259" key="16">
    <source>
        <dbReference type="SMART" id="SM00962"/>
    </source>
</evidence>
<keyword evidence="14" id="KW-0175">Coiled coil</keyword>
<dbReference type="NCBIfam" id="TIGR03499">
    <property type="entry name" value="FlhF"/>
    <property type="match status" value="1"/>
</dbReference>
<dbReference type="Gene3D" id="3.40.50.300">
    <property type="entry name" value="P-loop containing nucleotide triphosphate hydrolases"/>
    <property type="match status" value="1"/>
</dbReference>
<dbReference type="SUPFAM" id="SSF52540">
    <property type="entry name" value="P-loop containing nucleoside triphosphate hydrolases"/>
    <property type="match status" value="1"/>
</dbReference>
<reference evidence="18" key="1">
    <citation type="submission" date="2015-08" db="EMBL/GenBank/DDBJ databases">
        <title>Fjat-14210 dsm16467.</title>
        <authorList>
            <person name="Liu B."/>
            <person name="Wang J."/>
            <person name="Zhu Y."/>
            <person name="Liu G."/>
            <person name="Chen Q."/>
            <person name="Chen Z."/>
            <person name="Lan J."/>
            <person name="Che J."/>
            <person name="Ge C."/>
            <person name="Shi H."/>
            <person name="Pan Z."/>
            <person name="Liu X."/>
        </authorList>
    </citation>
    <scope>NUCLEOTIDE SEQUENCE [LARGE SCALE GENOMIC DNA]</scope>
    <source>
        <strain evidence="18">DSM 16467</strain>
    </source>
</reference>
<evidence type="ECO:0000256" key="5">
    <source>
        <dbReference type="ARBA" id="ARBA00022475"/>
    </source>
</evidence>
<dbReference type="Proteomes" id="UP000037558">
    <property type="component" value="Unassembled WGS sequence"/>
</dbReference>
<dbReference type="PATRIC" id="fig|284581.3.peg.2585"/>
<accession>A0A0M0L6A0</accession>
<dbReference type="SMART" id="SM00962">
    <property type="entry name" value="SRP54"/>
    <property type="match status" value="1"/>
</dbReference>